<organism evidence="2">
    <name type="scientific">Streptomyces sp. CMC78</name>
    <dbReference type="NCBI Taxonomy" id="3231512"/>
    <lineage>
        <taxon>Bacteria</taxon>
        <taxon>Bacillati</taxon>
        <taxon>Actinomycetota</taxon>
        <taxon>Actinomycetes</taxon>
        <taxon>Kitasatosporales</taxon>
        <taxon>Streptomycetaceae</taxon>
        <taxon>Streptomyces</taxon>
    </lineage>
</organism>
<dbReference type="EMBL" id="AP035884">
    <property type="protein sequence ID" value="BFP57090.1"/>
    <property type="molecule type" value="Genomic_DNA"/>
</dbReference>
<evidence type="ECO:0000256" key="1">
    <source>
        <dbReference type="SAM" id="MobiDB-lite"/>
    </source>
</evidence>
<dbReference type="AlphaFoldDB" id="A0AB33KWR3"/>
<reference evidence="2" key="1">
    <citation type="submission" date="2024-07" db="EMBL/GenBank/DDBJ databases">
        <title>Complete genome sequences of cellulolytic bacteria, Kitasatospora sp. CMC57 and Streptomyces sp. CMC78, isolated from Japanese agricultural soil.</title>
        <authorList>
            <person name="Hashimoto T."/>
            <person name="Ito M."/>
            <person name="Iwamoto M."/>
            <person name="Fukahori D."/>
            <person name="Shoda T."/>
            <person name="Sakoda M."/>
            <person name="Morohoshi T."/>
            <person name="Mitsuboshi M."/>
            <person name="Nishizawa T."/>
        </authorList>
    </citation>
    <scope>NUCLEOTIDE SEQUENCE</scope>
    <source>
        <strain evidence="2">CMC78</strain>
    </source>
</reference>
<feature type="compositionally biased region" description="Basic and acidic residues" evidence="1">
    <location>
        <begin position="22"/>
        <end position="31"/>
    </location>
</feature>
<proteinExistence type="predicted"/>
<name>A0AB33KWR3_9ACTN</name>
<dbReference type="RefSeq" id="WP_319601486.1">
    <property type="nucleotide sequence ID" value="NZ_AP035884.1"/>
</dbReference>
<protein>
    <submittedName>
        <fullName evidence="2">Uncharacterized protein</fullName>
    </submittedName>
</protein>
<sequence>MEWNEASRWESAVLDGGPADGLRTRVADRPHVLQVTRPCPPDGPDDPGDPGDRDGSGDPDGPGGPGVDVRVSALYVYRRDPRTDRAPLRYTFDVASP</sequence>
<feature type="region of interest" description="Disordered" evidence="1">
    <location>
        <begin position="1"/>
        <end position="69"/>
    </location>
</feature>
<gene>
    <name evidence="2" type="ORF">SCMC78_68970</name>
</gene>
<evidence type="ECO:0000313" key="2">
    <source>
        <dbReference type="EMBL" id="BFP57090.1"/>
    </source>
</evidence>
<dbReference type="KEGG" id="stcm:SCMC78_68970"/>
<accession>A0AB33KWR3</accession>